<sequence>MKVLCRRNVKFFFCQTDVSFSFLMSQVRSLGVVDILVEFLEVSIHQLLFLRNLYPPTIFVLRKMYNIPVQVSKHPGLNQYITESLRSARELLKNSNLKSLSVCFYNENDMPIERFVFDILSIQKNLMIDQHDFSDTCLMKLRDGFRAFCLKVAAADMKPLSENSSFQIHLQTTEQGAQALASDPSFENFPWIELEAIEKDIPNPHLAPLRTIESDFLKIQMYREIMSSTVDAQLL</sequence>
<dbReference type="PROSITE" id="PS50815">
    <property type="entry name" value="HORMA"/>
    <property type="match status" value="1"/>
</dbReference>
<reference evidence="2" key="2">
    <citation type="journal article" date="2023" name="BMC Genomics">
        <title>Pest status, molecular evolution, and epigenetic factors derived from the genome assembly of Frankliniella fusca, a thysanopteran phytovirus vector.</title>
        <authorList>
            <person name="Catto M.A."/>
            <person name="Labadie P.E."/>
            <person name="Jacobson A.L."/>
            <person name="Kennedy G.G."/>
            <person name="Srinivasan R."/>
            <person name="Hunt B.G."/>
        </authorList>
    </citation>
    <scope>NUCLEOTIDE SEQUENCE</scope>
    <source>
        <strain evidence="2">PL_HMW_Pooled</strain>
    </source>
</reference>
<gene>
    <name evidence="2" type="ORF">KUF71_009051</name>
</gene>
<accession>A0AAE1I1J7</accession>
<reference evidence="2" key="1">
    <citation type="submission" date="2021-07" db="EMBL/GenBank/DDBJ databases">
        <authorList>
            <person name="Catto M.A."/>
            <person name="Jacobson A."/>
            <person name="Kennedy G."/>
            <person name="Labadie P."/>
            <person name="Hunt B.G."/>
            <person name="Srinivasan R."/>
        </authorList>
    </citation>
    <scope>NUCLEOTIDE SEQUENCE</scope>
    <source>
        <strain evidence="2">PL_HMW_Pooled</strain>
        <tissue evidence="2">Head</tissue>
    </source>
</reference>
<dbReference type="PANTHER" id="PTHR11842">
    <property type="entry name" value="MITOTIC SPINDLE ASSEMBLY CHECKPOINT PROTEIN MAD2"/>
    <property type="match status" value="1"/>
</dbReference>
<evidence type="ECO:0000313" key="3">
    <source>
        <dbReference type="Proteomes" id="UP001219518"/>
    </source>
</evidence>
<feature type="domain" description="HORMA" evidence="1">
    <location>
        <begin position="30"/>
        <end position="223"/>
    </location>
</feature>
<dbReference type="InterPro" id="IPR003511">
    <property type="entry name" value="HORMA_dom"/>
</dbReference>
<dbReference type="Gene3D" id="3.30.900.10">
    <property type="entry name" value="HORMA domain"/>
    <property type="match status" value="1"/>
</dbReference>
<evidence type="ECO:0000259" key="1">
    <source>
        <dbReference type="PROSITE" id="PS50815"/>
    </source>
</evidence>
<protein>
    <submittedName>
        <fullName evidence="2">Mitotic spindle assembly checkpoint protein MAD2B</fullName>
    </submittedName>
</protein>
<dbReference type="InterPro" id="IPR036570">
    <property type="entry name" value="HORMA_dom_sf"/>
</dbReference>
<organism evidence="2 3">
    <name type="scientific">Frankliniella fusca</name>
    <dbReference type="NCBI Taxonomy" id="407009"/>
    <lineage>
        <taxon>Eukaryota</taxon>
        <taxon>Metazoa</taxon>
        <taxon>Ecdysozoa</taxon>
        <taxon>Arthropoda</taxon>
        <taxon>Hexapoda</taxon>
        <taxon>Insecta</taxon>
        <taxon>Pterygota</taxon>
        <taxon>Neoptera</taxon>
        <taxon>Paraneoptera</taxon>
        <taxon>Thysanoptera</taxon>
        <taxon>Terebrantia</taxon>
        <taxon>Thripoidea</taxon>
        <taxon>Thripidae</taxon>
        <taxon>Frankliniella</taxon>
    </lineage>
</organism>
<dbReference type="GO" id="GO:0016035">
    <property type="term" value="C:zeta DNA polymerase complex"/>
    <property type="evidence" value="ECO:0007669"/>
    <property type="project" value="TreeGrafter"/>
</dbReference>
<comment type="caution">
    <text evidence="2">The sequence shown here is derived from an EMBL/GenBank/DDBJ whole genome shotgun (WGS) entry which is preliminary data.</text>
</comment>
<proteinExistence type="predicted"/>
<dbReference type="AlphaFoldDB" id="A0AAE1I1J7"/>
<dbReference type="SUPFAM" id="SSF56019">
    <property type="entry name" value="The spindle assembly checkpoint protein mad2"/>
    <property type="match status" value="1"/>
</dbReference>
<name>A0AAE1I1J7_9NEOP</name>
<evidence type="ECO:0000313" key="2">
    <source>
        <dbReference type="EMBL" id="KAK3931832.1"/>
    </source>
</evidence>
<dbReference type="Pfam" id="PF02301">
    <property type="entry name" value="HORMA"/>
    <property type="match status" value="1"/>
</dbReference>
<dbReference type="EMBL" id="JAHWGI010001430">
    <property type="protein sequence ID" value="KAK3931832.1"/>
    <property type="molecule type" value="Genomic_DNA"/>
</dbReference>
<dbReference type="Proteomes" id="UP001219518">
    <property type="component" value="Unassembled WGS sequence"/>
</dbReference>
<keyword evidence="3" id="KW-1185">Reference proteome</keyword>
<dbReference type="PANTHER" id="PTHR11842:SF10">
    <property type="entry name" value="MITOTIC SPINDLE ASSEMBLY CHECKPOINT PROTEIN MAD2B"/>
    <property type="match status" value="1"/>
</dbReference>
<dbReference type="InterPro" id="IPR045091">
    <property type="entry name" value="Mad2-like"/>
</dbReference>